<dbReference type="PANTHER" id="PTHR43711:SF1">
    <property type="entry name" value="HISTIDINE KINASE 1"/>
    <property type="match status" value="1"/>
</dbReference>
<reference evidence="11 12" key="1">
    <citation type="journal article" date="2024" name="Arch. Microbiol.">
        <title>Corallococcus caeni sp. nov., a novel myxobacterium isolated from activated sludge.</title>
        <authorList>
            <person name="Tomita S."/>
            <person name="Nakai R."/>
            <person name="Kuroda K."/>
            <person name="Kurashita H."/>
            <person name="Hatamoto M."/>
            <person name="Yamaguchi T."/>
            <person name="Narihiro T."/>
        </authorList>
    </citation>
    <scope>NUCLEOTIDE SEQUENCE [LARGE SCALE GENOMIC DNA]</scope>
    <source>
        <strain evidence="11 12">NO1</strain>
    </source>
</reference>
<feature type="transmembrane region" description="Helical" evidence="8">
    <location>
        <begin position="68"/>
        <end position="86"/>
    </location>
</feature>
<keyword evidence="7" id="KW-0902">Two-component regulatory system</keyword>
<dbReference type="InterPro" id="IPR003661">
    <property type="entry name" value="HisK_dim/P_dom"/>
</dbReference>
<feature type="transmembrane region" description="Helical" evidence="8">
    <location>
        <begin position="230"/>
        <end position="247"/>
    </location>
</feature>
<name>A0ABQ6QTU4_9BACT</name>
<dbReference type="InterPro" id="IPR050736">
    <property type="entry name" value="Sensor_HK_Regulatory"/>
</dbReference>
<evidence type="ECO:0000259" key="9">
    <source>
        <dbReference type="PROSITE" id="PS50109"/>
    </source>
</evidence>
<dbReference type="Gene3D" id="3.30.450.20">
    <property type="entry name" value="PAS domain"/>
    <property type="match status" value="1"/>
</dbReference>
<evidence type="ECO:0000256" key="5">
    <source>
        <dbReference type="ARBA" id="ARBA00022679"/>
    </source>
</evidence>
<evidence type="ECO:0000256" key="4">
    <source>
        <dbReference type="ARBA" id="ARBA00022553"/>
    </source>
</evidence>
<dbReference type="EC" id="2.7.13.3" evidence="3"/>
<dbReference type="EMBL" id="BTTX01000003">
    <property type="protein sequence ID" value="GMU07448.1"/>
    <property type="molecule type" value="Genomic_DNA"/>
</dbReference>
<dbReference type="SUPFAM" id="SSF55874">
    <property type="entry name" value="ATPase domain of HSP90 chaperone/DNA topoisomerase II/histidine kinase"/>
    <property type="match status" value="1"/>
</dbReference>
<dbReference type="PROSITE" id="PS50109">
    <property type="entry name" value="HIS_KIN"/>
    <property type="match status" value="1"/>
</dbReference>
<dbReference type="Pfam" id="PF02518">
    <property type="entry name" value="HATPase_c"/>
    <property type="match status" value="1"/>
</dbReference>
<dbReference type="CDD" id="cd12914">
    <property type="entry name" value="PDC1_DGC_like"/>
    <property type="match status" value="1"/>
</dbReference>
<evidence type="ECO:0000313" key="11">
    <source>
        <dbReference type="EMBL" id="GMU07448.1"/>
    </source>
</evidence>
<dbReference type="CDD" id="cd00075">
    <property type="entry name" value="HATPase"/>
    <property type="match status" value="1"/>
</dbReference>
<organism evidence="11 12">
    <name type="scientific">Corallococcus caeni</name>
    <dbReference type="NCBI Taxonomy" id="3082388"/>
    <lineage>
        <taxon>Bacteria</taxon>
        <taxon>Pseudomonadati</taxon>
        <taxon>Myxococcota</taxon>
        <taxon>Myxococcia</taxon>
        <taxon>Myxococcales</taxon>
        <taxon>Cystobacterineae</taxon>
        <taxon>Myxococcaceae</taxon>
        <taxon>Corallococcus</taxon>
    </lineage>
</organism>
<dbReference type="CDD" id="cd00082">
    <property type="entry name" value="HisKA"/>
    <property type="match status" value="1"/>
</dbReference>
<evidence type="ECO:0000256" key="2">
    <source>
        <dbReference type="ARBA" id="ARBA00004370"/>
    </source>
</evidence>
<feature type="domain" description="Histidine kinase" evidence="9">
    <location>
        <begin position="621"/>
        <end position="844"/>
    </location>
</feature>
<dbReference type="Proteomes" id="UP001342631">
    <property type="component" value="Unassembled WGS sequence"/>
</dbReference>
<keyword evidence="6" id="KW-0418">Kinase</keyword>
<feature type="domain" description="HAMP" evidence="10">
    <location>
        <begin position="551"/>
        <end position="606"/>
    </location>
</feature>
<dbReference type="SMART" id="SM00304">
    <property type="entry name" value="HAMP"/>
    <property type="match status" value="1"/>
</dbReference>
<dbReference type="CDD" id="cd18774">
    <property type="entry name" value="PDC2_HK_sensor"/>
    <property type="match status" value="1"/>
</dbReference>
<dbReference type="Pfam" id="PF00512">
    <property type="entry name" value="HisKA"/>
    <property type="match status" value="1"/>
</dbReference>
<dbReference type="PROSITE" id="PS50885">
    <property type="entry name" value="HAMP"/>
    <property type="match status" value="1"/>
</dbReference>
<dbReference type="SUPFAM" id="SSF47384">
    <property type="entry name" value="Homodimeric domain of signal transducing histidine kinase"/>
    <property type="match status" value="1"/>
</dbReference>
<dbReference type="SMART" id="SM00388">
    <property type="entry name" value="HisKA"/>
    <property type="match status" value="1"/>
</dbReference>
<accession>A0ABQ6QTU4</accession>
<feature type="transmembrane region" description="Helical" evidence="8">
    <location>
        <begin position="259"/>
        <end position="282"/>
    </location>
</feature>
<comment type="subcellular location">
    <subcellularLocation>
        <location evidence="2">Membrane</location>
    </subcellularLocation>
</comment>
<evidence type="ECO:0000313" key="12">
    <source>
        <dbReference type="Proteomes" id="UP001342631"/>
    </source>
</evidence>
<protein>
    <recommendedName>
        <fullName evidence="3">histidine kinase</fullName>
        <ecNumber evidence="3">2.7.13.3</ecNumber>
    </recommendedName>
</protein>
<evidence type="ECO:0000256" key="8">
    <source>
        <dbReference type="SAM" id="Phobius"/>
    </source>
</evidence>
<evidence type="ECO:0000256" key="3">
    <source>
        <dbReference type="ARBA" id="ARBA00012438"/>
    </source>
</evidence>
<evidence type="ECO:0000256" key="7">
    <source>
        <dbReference type="ARBA" id="ARBA00023012"/>
    </source>
</evidence>
<keyword evidence="4" id="KW-0597">Phosphoprotein</keyword>
<keyword evidence="5" id="KW-0808">Transferase</keyword>
<dbReference type="CDD" id="cd06225">
    <property type="entry name" value="HAMP"/>
    <property type="match status" value="1"/>
</dbReference>
<keyword evidence="8" id="KW-0472">Membrane</keyword>
<keyword evidence="8" id="KW-0812">Transmembrane</keyword>
<feature type="transmembrane region" description="Helical" evidence="8">
    <location>
        <begin position="203"/>
        <end position="224"/>
    </location>
</feature>
<dbReference type="Gene3D" id="1.10.287.130">
    <property type="match status" value="1"/>
</dbReference>
<evidence type="ECO:0000256" key="6">
    <source>
        <dbReference type="ARBA" id="ARBA00022777"/>
    </source>
</evidence>
<dbReference type="PRINTS" id="PR00344">
    <property type="entry name" value="BCTRLSENSOR"/>
</dbReference>
<proteinExistence type="predicted"/>
<comment type="catalytic activity">
    <reaction evidence="1">
        <text>ATP + protein L-histidine = ADP + protein N-phospho-L-histidine.</text>
        <dbReference type="EC" id="2.7.13.3"/>
    </reaction>
</comment>
<evidence type="ECO:0000259" key="10">
    <source>
        <dbReference type="PROSITE" id="PS50885"/>
    </source>
</evidence>
<keyword evidence="12" id="KW-1185">Reference proteome</keyword>
<dbReference type="InterPro" id="IPR003594">
    <property type="entry name" value="HATPase_dom"/>
</dbReference>
<feature type="transmembrane region" description="Helical" evidence="8">
    <location>
        <begin position="177"/>
        <end position="196"/>
    </location>
</feature>
<dbReference type="RefSeq" id="WP_338278340.1">
    <property type="nucleotide sequence ID" value="NZ_BTTX01000003.1"/>
</dbReference>
<dbReference type="InterPro" id="IPR036890">
    <property type="entry name" value="HATPase_C_sf"/>
</dbReference>
<dbReference type="SMART" id="SM00387">
    <property type="entry name" value="HATPase_c"/>
    <property type="match status" value="1"/>
</dbReference>
<feature type="transmembrane region" description="Helical" evidence="8">
    <location>
        <begin position="143"/>
        <end position="165"/>
    </location>
</feature>
<dbReference type="PANTHER" id="PTHR43711">
    <property type="entry name" value="TWO-COMPONENT HISTIDINE KINASE"/>
    <property type="match status" value="1"/>
</dbReference>
<dbReference type="Gene3D" id="3.30.565.10">
    <property type="entry name" value="Histidine kinase-like ATPase, C-terminal domain"/>
    <property type="match status" value="1"/>
</dbReference>
<sequence length="849" mass="92446">MAQGSDNLAAWSHRVVYAAPVGILERARVEWFAAAFGLVVGTMMVFVPYEFGAAVFQLIYPYVRPLGSLFLVGSALMLASMLYPAWPGIVGWAGRALFLGAVAFYWWSASIVSLSRTGALLYPLLVTTLLLERMARFQGRGLLTVFISSVSLCFGTLMLLMPHGFLRFSFQGDGSGIRPLGAVFLVAGALLTVGLWRRRPGEARVALGGLSAAFLYMMGVLAAHASWMGMGVYGVLSLACGVLLGLRRVPVPAGVRWRLFRGMALASVLPILCVGAVTSYLAQRALEEELRGKARQAVAAETAWLEQTATLARSLLRAQSRDSGFVAAVRAGDRQRMRETVELLESEAALFDAAWLLDAAGETLVPSVRLNRITGNFAQRDYFQDALKGGDEVLLSRPFLTRANLPFVVFTVPVDAGNGARGVLVGGLSLQRLGLQPTLASRSYHVELFDRRDGTLLRETDRGDVLTRTPLLELLGEDALAAPQGMLEVFDETGRRLLVAHARVEGTPWTVVVTARLREAFAPVTRMGAWVVAIAVLAGAIALLLSQWVGRDVAQRLETLRDGFAALGTPAREQREQRVRAEGDDEVAQLASGFNDMAARIDRTQKELREAIAIRDQFLSMASHELRTPLTPLKATLDLLIRQLGSGQGMNPERQRETIARLNRQVDRLTRLIGDMLDVSRLQSGRFALTVAPMDLVALAREVVERIQSTRPERQGLLSLEVPAGALVGRWDEQRLDQLLTNLVENALRYSPPGTPVVVRVREEDGQVRLDVEDRGIGIPAESVSQLFTPFFRARNATEHYAGGLGLGLAICREIVERHGGRIGAKSDGPGKGTCFTVWLPRAAVADAA</sequence>
<feature type="transmembrane region" description="Helical" evidence="8">
    <location>
        <begin position="31"/>
        <end position="56"/>
    </location>
</feature>
<comment type="caution">
    <text evidence="11">The sequence shown here is derived from an EMBL/GenBank/DDBJ whole genome shotgun (WGS) entry which is preliminary data.</text>
</comment>
<keyword evidence="8" id="KW-1133">Transmembrane helix</keyword>
<dbReference type="InterPro" id="IPR003660">
    <property type="entry name" value="HAMP_dom"/>
</dbReference>
<gene>
    <name evidence="11" type="ORF">ASNO1_37010</name>
</gene>
<dbReference type="Gene3D" id="6.10.340.10">
    <property type="match status" value="1"/>
</dbReference>
<dbReference type="InterPro" id="IPR004358">
    <property type="entry name" value="Sig_transdc_His_kin-like_C"/>
</dbReference>
<dbReference type="InterPro" id="IPR036097">
    <property type="entry name" value="HisK_dim/P_sf"/>
</dbReference>
<feature type="transmembrane region" description="Helical" evidence="8">
    <location>
        <begin position="106"/>
        <end position="131"/>
    </location>
</feature>
<feature type="transmembrane region" description="Helical" evidence="8">
    <location>
        <begin position="527"/>
        <end position="546"/>
    </location>
</feature>
<dbReference type="InterPro" id="IPR005467">
    <property type="entry name" value="His_kinase_dom"/>
</dbReference>
<evidence type="ECO:0000256" key="1">
    <source>
        <dbReference type="ARBA" id="ARBA00000085"/>
    </source>
</evidence>